<feature type="transmembrane region" description="Helical" evidence="7">
    <location>
        <begin position="121"/>
        <end position="138"/>
    </location>
</feature>
<comment type="similarity">
    <text evidence="2">Belongs to the EamA transporter family.</text>
</comment>
<keyword evidence="10" id="KW-1185">Reference proteome</keyword>
<dbReference type="PANTHER" id="PTHR32322:SF18">
    <property type="entry name" value="S-ADENOSYLMETHIONINE_S-ADENOSYLHOMOCYSTEINE TRANSPORTER"/>
    <property type="match status" value="1"/>
</dbReference>
<evidence type="ECO:0000256" key="7">
    <source>
        <dbReference type="SAM" id="Phobius"/>
    </source>
</evidence>
<dbReference type="Pfam" id="PF00892">
    <property type="entry name" value="EamA"/>
    <property type="match status" value="2"/>
</dbReference>
<keyword evidence="6 7" id="KW-0472">Membrane</keyword>
<feature type="transmembrane region" description="Helical" evidence="7">
    <location>
        <begin position="32"/>
        <end position="55"/>
    </location>
</feature>
<dbReference type="InterPro" id="IPR050638">
    <property type="entry name" value="AA-Vitamin_Transporters"/>
</dbReference>
<feature type="transmembrane region" description="Helical" evidence="7">
    <location>
        <begin position="245"/>
        <end position="262"/>
    </location>
</feature>
<dbReference type="SUPFAM" id="SSF103481">
    <property type="entry name" value="Multidrug resistance efflux transporter EmrE"/>
    <property type="match status" value="2"/>
</dbReference>
<feature type="transmembrane region" description="Helical" evidence="7">
    <location>
        <begin position="268"/>
        <end position="288"/>
    </location>
</feature>
<evidence type="ECO:0000256" key="1">
    <source>
        <dbReference type="ARBA" id="ARBA00004651"/>
    </source>
</evidence>
<evidence type="ECO:0000256" key="6">
    <source>
        <dbReference type="ARBA" id="ARBA00023136"/>
    </source>
</evidence>
<gene>
    <name evidence="9" type="ORF">RYX56_12605</name>
</gene>
<comment type="caution">
    <text evidence="9">The sequence shown here is derived from an EMBL/GenBank/DDBJ whole genome shotgun (WGS) entry which is preliminary data.</text>
</comment>
<accession>A0ABU3XBC9</accession>
<evidence type="ECO:0000313" key="9">
    <source>
        <dbReference type="EMBL" id="MDV2685197.1"/>
    </source>
</evidence>
<proteinExistence type="inferred from homology"/>
<feature type="transmembrane region" description="Helical" evidence="7">
    <location>
        <begin position="93"/>
        <end position="114"/>
    </location>
</feature>
<feature type="transmembrane region" description="Helical" evidence="7">
    <location>
        <begin position="182"/>
        <end position="201"/>
    </location>
</feature>
<name>A0ABU3XBC9_9BACI</name>
<dbReference type="InterPro" id="IPR000620">
    <property type="entry name" value="EamA_dom"/>
</dbReference>
<dbReference type="PANTHER" id="PTHR32322">
    <property type="entry name" value="INNER MEMBRANE TRANSPORTER"/>
    <property type="match status" value="1"/>
</dbReference>
<feature type="transmembrane region" description="Helical" evidence="7">
    <location>
        <begin position="207"/>
        <end position="233"/>
    </location>
</feature>
<evidence type="ECO:0000259" key="8">
    <source>
        <dbReference type="Pfam" id="PF00892"/>
    </source>
</evidence>
<feature type="domain" description="EamA" evidence="8">
    <location>
        <begin position="152"/>
        <end position="285"/>
    </location>
</feature>
<feature type="transmembrane region" description="Helical" evidence="7">
    <location>
        <begin position="64"/>
        <end position="87"/>
    </location>
</feature>
<evidence type="ECO:0000256" key="3">
    <source>
        <dbReference type="ARBA" id="ARBA00022475"/>
    </source>
</evidence>
<dbReference type="Proteomes" id="UP001287282">
    <property type="component" value="Unassembled WGS sequence"/>
</dbReference>
<evidence type="ECO:0000256" key="5">
    <source>
        <dbReference type="ARBA" id="ARBA00022989"/>
    </source>
</evidence>
<feature type="transmembrane region" description="Helical" evidence="7">
    <location>
        <begin position="150"/>
        <end position="170"/>
    </location>
</feature>
<evidence type="ECO:0000256" key="2">
    <source>
        <dbReference type="ARBA" id="ARBA00007362"/>
    </source>
</evidence>
<protein>
    <submittedName>
        <fullName evidence="9">DMT family transporter</fullName>
    </submittedName>
</protein>
<reference evidence="9 10" key="1">
    <citation type="submission" date="2023-10" db="EMBL/GenBank/DDBJ databases">
        <title>Screening of Alkalihalobacillus lindianensis BZ-TG-R113 and Its Alleviation of Salt Stress on Rapeseed Growth.</title>
        <authorList>
            <person name="Zhao B."/>
            <person name="Guo T."/>
        </authorList>
    </citation>
    <scope>NUCLEOTIDE SEQUENCE [LARGE SCALE GENOMIC DNA]</scope>
    <source>
        <strain evidence="9 10">BZ-TG-R113</strain>
    </source>
</reference>
<keyword evidence="3" id="KW-1003">Cell membrane</keyword>
<comment type="subcellular location">
    <subcellularLocation>
        <location evidence="1">Cell membrane</location>
        <topology evidence="1">Multi-pass membrane protein</topology>
    </subcellularLocation>
</comment>
<feature type="domain" description="EamA" evidence="8">
    <location>
        <begin position="7"/>
        <end position="137"/>
    </location>
</feature>
<organism evidence="9 10">
    <name type="scientific">Alkalihalophilus lindianensis</name>
    <dbReference type="NCBI Taxonomy" id="1630542"/>
    <lineage>
        <taxon>Bacteria</taxon>
        <taxon>Bacillati</taxon>
        <taxon>Bacillota</taxon>
        <taxon>Bacilli</taxon>
        <taxon>Bacillales</taxon>
        <taxon>Bacillaceae</taxon>
        <taxon>Alkalihalophilus</taxon>
    </lineage>
</organism>
<dbReference type="EMBL" id="JAWJBA010000004">
    <property type="protein sequence ID" value="MDV2685197.1"/>
    <property type="molecule type" value="Genomic_DNA"/>
</dbReference>
<dbReference type="InterPro" id="IPR037185">
    <property type="entry name" value="EmrE-like"/>
</dbReference>
<keyword evidence="5 7" id="KW-1133">Transmembrane helix</keyword>
<evidence type="ECO:0000313" key="10">
    <source>
        <dbReference type="Proteomes" id="UP001287282"/>
    </source>
</evidence>
<keyword evidence="4 7" id="KW-0812">Transmembrane</keyword>
<sequence length="305" mass="33422">MKANYLYILFLFQCLIGGTTWAFQKVGLEGSLPLWSAGMRFVIAGSVILVILLLLKKVTVKKELLIVSFLYGMMYFTIPFGVIYWSSLHLPTGLISVLAASISVFALIVSSMVIRSIPSPSQILGTIAAFLGIAIVFSNQMYVEVTTFEVISMFLILLAMLGSAIITVSVKKKLNHFPIINFTCFAMLSGGALLTISSLLFETGSRSFGGISLISLLYLAVVGSMIGFAINMYLLKKWHISKATAHLYISPIIALYIGSLFLNEQLNIGVYVGSIFVIAGVMLINLNLKFKKKSLLIKSETPMNR</sequence>
<evidence type="ECO:0000256" key="4">
    <source>
        <dbReference type="ARBA" id="ARBA00022692"/>
    </source>
</evidence>